<reference evidence="2" key="1">
    <citation type="submission" date="2023-01" db="EMBL/GenBank/DDBJ databases">
        <title>Metagenome sequencing of chrysophaentin producing Chrysophaeum taylorii.</title>
        <authorList>
            <person name="Davison J."/>
            <person name="Bewley C."/>
        </authorList>
    </citation>
    <scope>NUCLEOTIDE SEQUENCE</scope>
    <source>
        <strain evidence="2">NIES-1699</strain>
    </source>
</reference>
<protein>
    <recommendedName>
        <fullName evidence="4">JmjC domain-containing protein</fullName>
    </recommendedName>
</protein>
<proteinExistence type="predicted"/>
<feature type="region of interest" description="Disordered" evidence="1">
    <location>
        <begin position="90"/>
        <end position="111"/>
    </location>
</feature>
<keyword evidence="3" id="KW-1185">Reference proteome</keyword>
<evidence type="ECO:0008006" key="4">
    <source>
        <dbReference type="Google" id="ProtNLM"/>
    </source>
</evidence>
<comment type="caution">
    <text evidence="2">The sequence shown here is derived from an EMBL/GenBank/DDBJ whole genome shotgun (WGS) entry which is preliminary data.</text>
</comment>
<evidence type="ECO:0000256" key="1">
    <source>
        <dbReference type="SAM" id="MobiDB-lite"/>
    </source>
</evidence>
<dbReference type="InterPro" id="IPR050910">
    <property type="entry name" value="JMJD6_ArgDemeth/LysHydrox"/>
</dbReference>
<evidence type="ECO:0000313" key="2">
    <source>
        <dbReference type="EMBL" id="KAJ8607482.1"/>
    </source>
</evidence>
<name>A0AAD7UJH5_9STRA</name>
<sequence>MGRVDESLRAFEAASRFTPSAQSFVNLGVCYMRAASGSRNRQRKVEMYRKSKEAMMRGRELATSAQDHKLHDENWKALETNLEIERIEEDDVDPRQCGASPRWEPPAVGPTPHQRDFLVHQRDAPVARPLPRVSVEDVDGSRFAERREAFVLVGATRGWGAVKNTSAEAWAWLRSLAARWPRAVTDFYPYNMLTKDRQAPFLTRLPRAVEELGKLNGDRSSTFRYDRRALEGRYMHLQLTPESWAELEARADMVRERHRHLENDGWVDECFGDDEVVRREYHLKTHWKIVLAGARGAGMFNHSDSLQTSSWHAHLAGRKWWYVCDAGGACFEGILEPGDILYYGRGWSHETQNLETPTITITDTVVHERNFAAVADKLHSECARQVLDFRFSAALCDALDLCYNAMHLRFAGTPKPPRAWPPWRLVAGAALVEQREATSPADNNYDGRNYITE</sequence>
<organism evidence="2 3">
    <name type="scientific">Chrysophaeum taylorii</name>
    <dbReference type="NCBI Taxonomy" id="2483200"/>
    <lineage>
        <taxon>Eukaryota</taxon>
        <taxon>Sar</taxon>
        <taxon>Stramenopiles</taxon>
        <taxon>Ochrophyta</taxon>
        <taxon>Pelagophyceae</taxon>
        <taxon>Pelagomonadales</taxon>
        <taxon>Pelagomonadaceae</taxon>
        <taxon>Chrysophaeum</taxon>
    </lineage>
</organism>
<dbReference type="AlphaFoldDB" id="A0AAD7UJH5"/>
<dbReference type="Gene3D" id="2.60.120.650">
    <property type="entry name" value="Cupin"/>
    <property type="match status" value="1"/>
</dbReference>
<dbReference type="EMBL" id="JAQMWT010000216">
    <property type="protein sequence ID" value="KAJ8607482.1"/>
    <property type="molecule type" value="Genomic_DNA"/>
</dbReference>
<gene>
    <name evidence="2" type="ORF">CTAYLR_009432</name>
</gene>
<accession>A0AAD7UJH5</accession>
<evidence type="ECO:0000313" key="3">
    <source>
        <dbReference type="Proteomes" id="UP001230188"/>
    </source>
</evidence>
<dbReference type="SUPFAM" id="SSF51197">
    <property type="entry name" value="Clavaminate synthase-like"/>
    <property type="match status" value="1"/>
</dbReference>
<dbReference type="Proteomes" id="UP001230188">
    <property type="component" value="Unassembled WGS sequence"/>
</dbReference>
<dbReference type="PANTHER" id="PTHR12480">
    <property type="entry name" value="ARGININE DEMETHYLASE AND LYSYL-HYDROXYLASE JMJD"/>
    <property type="match status" value="1"/>
</dbReference>